<dbReference type="OrthoDB" id="2020995at2759"/>
<evidence type="ECO:0000256" key="4">
    <source>
        <dbReference type="ARBA" id="ARBA00023163"/>
    </source>
</evidence>
<dbReference type="InterPro" id="IPR036576">
    <property type="entry name" value="WRKY_dom_sf"/>
</dbReference>
<dbReference type="PANTHER" id="PTHR31429:SF64">
    <property type="entry name" value="TRANSCRIPTION FACTOR WRKY FAMILY-RELATED"/>
    <property type="match status" value="1"/>
</dbReference>
<dbReference type="Proteomes" id="UP000694853">
    <property type="component" value="Unplaced"/>
</dbReference>
<dbReference type="GO" id="GO:0043565">
    <property type="term" value="F:sequence-specific DNA binding"/>
    <property type="evidence" value="ECO:0007669"/>
    <property type="project" value="InterPro"/>
</dbReference>
<evidence type="ECO:0000313" key="10">
    <source>
        <dbReference type="RefSeq" id="XP_027333370.1"/>
    </source>
</evidence>
<dbReference type="GO" id="GO:0005634">
    <property type="term" value="C:nucleus"/>
    <property type="evidence" value="ECO:0007669"/>
    <property type="project" value="UniProtKB-SubCell"/>
</dbReference>
<evidence type="ECO:0000256" key="6">
    <source>
        <dbReference type="SAM" id="Coils"/>
    </source>
</evidence>
<keyword evidence="9" id="KW-1185">Reference proteome</keyword>
<evidence type="ECO:0000256" key="2">
    <source>
        <dbReference type="ARBA" id="ARBA00023015"/>
    </source>
</evidence>
<keyword evidence="4" id="KW-0804">Transcription</keyword>
<name>A0A8B8JPJ0_ABRPR</name>
<dbReference type="GeneID" id="113848172"/>
<dbReference type="PANTHER" id="PTHR31429">
    <property type="entry name" value="WRKY TRANSCRIPTION FACTOR 36-RELATED"/>
    <property type="match status" value="1"/>
</dbReference>
<dbReference type="InterPro" id="IPR044810">
    <property type="entry name" value="WRKY_plant"/>
</dbReference>
<dbReference type="InterPro" id="IPR003657">
    <property type="entry name" value="WRKY_dom"/>
</dbReference>
<evidence type="ECO:0000256" key="1">
    <source>
        <dbReference type="ARBA" id="ARBA00004123"/>
    </source>
</evidence>
<dbReference type="RefSeq" id="XP_027333370.1">
    <property type="nucleotide sequence ID" value="XM_027477569.1"/>
</dbReference>
<feature type="coiled-coil region" evidence="6">
    <location>
        <begin position="56"/>
        <end position="97"/>
    </location>
</feature>
<dbReference type="KEGG" id="aprc:113848172"/>
<sequence length="407" mass="44873">MEGKVALKKLLQVQKRLCDNSTDALNGTEDPSIKNTLGSNFLSLSMSNTEPFQNQEQQTQNQLGLLRIKLEEVEKENQNLKSMLNQITEHYAVLQNQLVLAMQKKKLSNNEDMQKDKKQDEMEKPALAPGQFLNTGSINNQITSQEEKIVVEQAFETSCRKTRVSIRARSDLPSMSDGCQWRKYGQKIAKGNPWPRAYYRCNMGTACPVRKQVQRCAVDETVLITTYEGNHNHSLPPEARSIASTTSAALDMFLSGSATSSNGSTLSNSDLFSSLSSSTSTGLATFYPSASCPTVTLDLTEPSNNNLKFPRAITSNHWQPFPLSYRGYAQQSALPTSEKSLNLVDVVSAAISKDPSIKAALDAAISSLTGGTQNSNNYYQLSRSDHDPSSKESEVIKHQPCTTDELI</sequence>
<proteinExistence type="predicted"/>
<keyword evidence="5" id="KW-0539">Nucleus</keyword>
<protein>
    <submittedName>
        <fullName evidence="10">Probable WRKY transcription factor 47</fullName>
    </submittedName>
</protein>
<feature type="domain" description="WRKY" evidence="8">
    <location>
        <begin position="170"/>
        <end position="236"/>
    </location>
</feature>
<gene>
    <name evidence="10" type="primary">LOC113848172</name>
</gene>
<feature type="compositionally biased region" description="Basic and acidic residues" evidence="7">
    <location>
        <begin position="383"/>
        <end position="397"/>
    </location>
</feature>
<evidence type="ECO:0000256" key="7">
    <source>
        <dbReference type="SAM" id="MobiDB-lite"/>
    </source>
</evidence>
<evidence type="ECO:0000313" key="9">
    <source>
        <dbReference type="Proteomes" id="UP000694853"/>
    </source>
</evidence>
<keyword evidence="2" id="KW-0805">Transcription regulation</keyword>
<evidence type="ECO:0000256" key="3">
    <source>
        <dbReference type="ARBA" id="ARBA00023125"/>
    </source>
</evidence>
<keyword evidence="6" id="KW-0175">Coiled coil</keyword>
<evidence type="ECO:0000256" key="5">
    <source>
        <dbReference type="ARBA" id="ARBA00023242"/>
    </source>
</evidence>
<dbReference type="SUPFAM" id="SSF118290">
    <property type="entry name" value="WRKY DNA-binding domain"/>
    <property type="match status" value="1"/>
</dbReference>
<reference evidence="10" key="2">
    <citation type="submission" date="2025-08" db="UniProtKB">
        <authorList>
            <consortium name="RefSeq"/>
        </authorList>
    </citation>
    <scope>IDENTIFICATION</scope>
    <source>
        <tissue evidence="10">Young leaves</tissue>
    </source>
</reference>
<dbReference type="Pfam" id="PF03106">
    <property type="entry name" value="WRKY"/>
    <property type="match status" value="1"/>
</dbReference>
<keyword evidence="3" id="KW-0238">DNA-binding</keyword>
<reference evidence="9" key="1">
    <citation type="journal article" date="2019" name="Toxins">
        <title>Detection of Abrin-Like and Prepropulchellin-Like Toxin Genes and Transcripts Using Whole Genome Sequencing and Full-Length Transcript Sequencing of Abrus precatorius.</title>
        <authorList>
            <person name="Hovde B.T."/>
            <person name="Daligault H.E."/>
            <person name="Hanschen E.R."/>
            <person name="Kunde Y.A."/>
            <person name="Johnson M.B."/>
            <person name="Starkenburg S.R."/>
            <person name="Johnson S.L."/>
        </authorList>
    </citation>
    <scope>NUCLEOTIDE SEQUENCE [LARGE SCALE GENOMIC DNA]</scope>
</reference>
<comment type="subcellular location">
    <subcellularLocation>
        <location evidence="1">Nucleus</location>
    </subcellularLocation>
</comment>
<organism evidence="9 10">
    <name type="scientific">Abrus precatorius</name>
    <name type="common">Indian licorice</name>
    <name type="synonym">Glycine abrus</name>
    <dbReference type="NCBI Taxonomy" id="3816"/>
    <lineage>
        <taxon>Eukaryota</taxon>
        <taxon>Viridiplantae</taxon>
        <taxon>Streptophyta</taxon>
        <taxon>Embryophyta</taxon>
        <taxon>Tracheophyta</taxon>
        <taxon>Spermatophyta</taxon>
        <taxon>Magnoliopsida</taxon>
        <taxon>eudicotyledons</taxon>
        <taxon>Gunneridae</taxon>
        <taxon>Pentapetalae</taxon>
        <taxon>rosids</taxon>
        <taxon>fabids</taxon>
        <taxon>Fabales</taxon>
        <taxon>Fabaceae</taxon>
        <taxon>Papilionoideae</taxon>
        <taxon>50 kb inversion clade</taxon>
        <taxon>NPAAA clade</taxon>
        <taxon>indigoferoid/millettioid clade</taxon>
        <taxon>Abreae</taxon>
        <taxon>Abrus</taxon>
    </lineage>
</organism>
<dbReference type="SMART" id="SM00774">
    <property type="entry name" value="WRKY"/>
    <property type="match status" value="1"/>
</dbReference>
<dbReference type="Gene3D" id="2.20.25.80">
    <property type="entry name" value="WRKY domain"/>
    <property type="match status" value="1"/>
</dbReference>
<dbReference type="GO" id="GO:0003700">
    <property type="term" value="F:DNA-binding transcription factor activity"/>
    <property type="evidence" value="ECO:0007669"/>
    <property type="project" value="InterPro"/>
</dbReference>
<evidence type="ECO:0000259" key="8">
    <source>
        <dbReference type="PROSITE" id="PS50811"/>
    </source>
</evidence>
<accession>A0A8B8JPJ0</accession>
<dbReference type="PROSITE" id="PS50811">
    <property type="entry name" value="WRKY"/>
    <property type="match status" value="1"/>
</dbReference>
<dbReference type="AlphaFoldDB" id="A0A8B8JPJ0"/>
<feature type="region of interest" description="Disordered" evidence="7">
    <location>
        <begin position="375"/>
        <end position="407"/>
    </location>
</feature>